<dbReference type="AlphaFoldDB" id="A0A174QRE5"/>
<dbReference type="GeneID" id="93147691"/>
<proteinExistence type="predicted"/>
<keyword evidence="2" id="KW-0238">DNA-binding</keyword>
<dbReference type="Pfam" id="PF13545">
    <property type="entry name" value="HTH_Crp_2"/>
    <property type="match status" value="1"/>
</dbReference>
<evidence type="ECO:0000313" key="6">
    <source>
        <dbReference type="EMBL" id="GKG99252.1"/>
    </source>
</evidence>
<dbReference type="InterPro" id="IPR014710">
    <property type="entry name" value="RmlC-like_jellyroll"/>
</dbReference>
<dbReference type="OrthoDB" id="3176638at2"/>
<dbReference type="Proteomes" id="UP000434223">
    <property type="component" value="Unassembled WGS sequence"/>
</dbReference>
<accession>A0A174QRE5</accession>
<protein>
    <submittedName>
        <fullName evidence="6">Crp/Fnr family transcriptional regulator</fullName>
    </submittedName>
    <submittedName>
        <fullName evidence="7">Cyclic nucleotide-binding domain-containing protein</fullName>
    </submittedName>
</protein>
<dbReference type="Pfam" id="PF00027">
    <property type="entry name" value="cNMP_binding"/>
    <property type="match status" value="1"/>
</dbReference>
<keyword evidence="3" id="KW-0804">Transcription</keyword>
<dbReference type="InterPro" id="IPR012318">
    <property type="entry name" value="HTH_CRP"/>
</dbReference>
<evidence type="ECO:0000313" key="8">
    <source>
        <dbReference type="Proteomes" id="UP000434223"/>
    </source>
</evidence>
<dbReference type="EMBL" id="WNME01000013">
    <property type="protein sequence ID" value="MUB65056.1"/>
    <property type="molecule type" value="Genomic_DNA"/>
</dbReference>
<evidence type="ECO:0000256" key="2">
    <source>
        <dbReference type="ARBA" id="ARBA00023125"/>
    </source>
</evidence>
<dbReference type="GO" id="GO:0003677">
    <property type="term" value="F:DNA binding"/>
    <property type="evidence" value="ECO:0007669"/>
    <property type="project" value="UniProtKB-KW"/>
</dbReference>
<dbReference type="Proteomes" id="UP001055091">
    <property type="component" value="Unassembled WGS sequence"/>
</dbReference>
<dbReference type="GO" id="GO:0006355">
    <property type="term" value="P:regulation of DNA-templated transcription"/>
    <property type="evidence" value="ECO:0007669"/>
    <property type="project" value="InterPro"/>
</dbReference>
<dbReference type="CDD" id="cd00038">
    <property type="entry name" value="CAP_ED"/>
    <property type="match status" value="1"/>
</dbReference>
<dbReference type="InterPro" id="IPR018490">
    <property type="entry name" value="cNMP-bd_dom_sf"/>
</dbReference>
<dbReference type="PROSITE" id="PS51063">
    <property type="entry name" value="HTH_CRP_2"/>
    <property type="match status" value="1"/>
</dbReference>
<dbReference type="EMBL" id="BQNJ01000001">
    <property type="protein sequence ID" value="GKG99252.1"/>
    <property type="molecule type" value="Genomic_DNA"/>
</dbReference>
<dbReference type="InterPro" id="IPR036390">
    <property type="entry name" value="WH_DNA-bd_sf"/>
</dbReference>
<name>A0A174QRE5_9FIRM</name>
<evidence type="ECO:0000256" key="3">
    <source>
        <dbReference type="ARBA" id="ARBA00023163"/>
    </source>
</evidence>
<dbReference type="SUPFAM" id="SSF46785">
    <property type="entry name" value="Winged helix' DNA-binding domain"/>
    <property type="match status" value="1"/>
</dbReference>
<reference evidence="7 8" key="1">
    <citation type="submission" date="2019-09" db="EMBL/GenBank/DDBJ databases">
        <title>Draft genome sequencing of Hungatella hathewayi 123Y-2.</title>
        <authorList>
            <person name="Lv Q."/>
            <person name="Li S."/>
        </authorList>
    </citation>
    <scope>NUCLEOTIDE SEQUENCE [LARGE SCALE GENOMIC DNA]</scope>
    <source>
        <strain evidence="7 8">123Y-2</strain>
    </source>
</reference>
<evidence type="ECO:0000259" key="4">
    <source>
        <dbReference type="PROSITE" id="PS50042"/>
    </source>
</evidence>
<gene>
    <name evidence="6" type="ORF">CE91St55_12340</name>
    <name evidence="7" type="ORF">GNE07_18735</name>
</gene>
<comment type="caution">
    <text evidence="7">The sequence shown here is derived from an EMBL/GenBank/DDBJ whole genome shotgun (WGS) entry which is preliminary data.</text>
</comment>
<dbReference type="RefSeq" id="WP_006770748.1">
    <property type="nucleotide sequence ID" value="NZ_BQNJ01000001.1"/>
</dbReference>
<dbReference type="InterPro" id="IPR000595">
    <property type="entry name" value="cNMP-bd_dom"/>
</dbReference>
<dbReference type="PROSITE" id="PS50042">
    <property type="entry name" value="CNMP_BINDING_3"/>
    <property type="match status" value="1"/>
</dbReference>
<sequence>MVSLFDGIENGELEQLLPCLGGRRVRFDEGDYIFMAGGRADQVGMVLSGSVLVFSDDFWGNRTIMAHVERGGLFGEAFSFARVEALPVSVTAAEKTEVLFINCERMITVCPSACEFHNRLVRNMLKILAEKNMALTQKIGHMGKRSTREKILSYLSEQAGKAGGESFSIPLNRQEMADYLAVDRSALSKELGRLEKEGQISFHKNQFQLLKAQLQE</sequence>
<dbReference type="Gene3D" id="2.60.120.10">
    <property type="entry name" value="Jelly Rolls"/>
    <property type="match status" value="1"/>
</dbReference>
<organism evidence="7 8">
    <name type="scientific">Hungatella hathewayi</name>
    <dbReference type="NCBI Taxonomy" id="154046"/>
    <lineage>
        <taxon>Bacteria</taxon>
        <taxon>Bacillati</taxon>
        <taxon>Bacillota</taxon>
        <taxon>Clostridia</taxon>
        <taxon>Lachnospirales</taxon>
        <taxon>Lachnospiraceae</taxon>
        <taxon>Hungatella</taxon>
    </lineage>
</organism>
<dbReference type="SUPFAM" id="SSF51206">
    <property type="entry name" value="cAMP-binding domain-like"/>
    <property type="match status" value="1"/>
</dbReference>
<keyword evidence="1" id="KW-0805">Transcription regulation</keyword>
<evidence type="ECO:0000313" key="7">
    <source>
        <dbReference type="EMBL" id="MUB65056.1"/>
    </source>
</evidence>
<dbReference type="SMART" id="SM00419">
    <property type="entry name" value="HTH_CRP"/>
    <property type="match status" value="1"/>
</dbReference>
<dbReference type="SMART" id="SM00100">
    <property type="entry name" value="cNMP"/>
    <property type="match status" value="1"/>
</dbReference>
<feature type="domain" description="Cyclic nucleotide-binding" evidence="4">
    <location>
        <begin position="4"/>
        <end position="127"/>
    </location>
</feature>
<evidence type="ECO:0000256" key="1">
    <source>
        <dbReference type="ARBA" id="ARBA00023015"/>
    </source>
</evidence>
<reference evidence="6" key="2">
    <citation type="submission" date="2022-01" db="EMBL/GenBank/DDBJ databases">
        <title>Novel bile acid biosynthetic pathways are enriched in the microbiome of centenarians.</title>
        <authorList>
            <person name="Sato Y."/>
            <person name="Atarashi K."/>
            <person name="Plichta R.D."/>
            <person name="Arai Y."/>
            <person name="Sasajima S."/>
            <person name="Kearney M.S."/>
            <person name="Suda W."/>
            <person name="Takeshita K."/>
            <person name="Sasaki T."/>
            <person name="Okamoto S."/>
            <person name="Skelly N.A."/>
            <person name="Okamura Y."/>
            <person name="Vlamakis H."/>
            <person name="Li Y."/>
            <person name="Tanoue T."/>
            <person name="Takei H."/>
            <person name="Nittono H."/>
            <person name="Narushima S."/>
            <person name="Irie J."/>
            <person name="Itoh H."/>
            <person name="Moriya K."/>
            <person name="Sugiura Y."/>
            <person name="Suematsu M."/>
            <person name="Moritoki N."/>
            <person name="Shibata S."/>
            <person name="Littman R.D."/>
            <person name="Fischbach A.M."/>
            <person name="Uwamino Y."/>
            <person name="Inoue T."/>
            <person name="Honda A."/>
            <person name="Hattori M."/>
            <person name="Murai T."/>
            <person name="Xavier J.R."/>
            <person name="Hirose N."/>
            <person name="Honda K."/>
        </authorList>
    </citation>
    <scope>NUCLEOTIDE SEQUENCE</scope>
    <source>
        <strain evidence="6">CE91-St55</strain>
    </source>
</reference>
<evidence type="ECO:0000259" key="5">
    <source>
        <dbReference type="PROSITE" id="PS51063"/>
    </source>
</evidence>
<feature type="domain" description="HTH crp-type" evidence="5">
    <location>
        <begin position="145"/>
        <end position="213"/>
    </location>
</feature>